<dbReference type="InterPro" id="IPR023614">
    <property type="entry name" value="Porin_dom_sf"/>
</dbReference>
<dbReference type="Proteomes" id="UP000640583">
    <property type="component" value="Unassembled WGS sequence"/>
</dbReference>
<accession>A0A8J7LKE9</accession>
<evidence type="ECO:0000259" key="2">
    <source>
        <dbReference type="Pfam" id="PF13609"/>
    </source>
</evidence>
<feature type="chain" id="PRO_5035154348" evidence="1">
    <location>
        <begin position="21"/>
        <end position="263"/>
    </location>
</feature>
<proteinExistence type="predicted"/>
<evidence type="ECO:0000256" key="1">
    <source>
        <dbReference type="SAM" id="SignalP"/>
    </source>
</evidence>
<dbReference type="InterPro" id="IPR033900">
    <property type="entry name" value="Gram_neg_porin_domain"/>
</dbReference>
<feature type="domain" description="Porin" evidence="2">
    <location>
        <begin position="48"/>
        <end position="178"/>
    </location>
</feature>
<dbReference type="Gene3D" id="2.40.160.10">
    <property type="entry name" value="Porin"/>
    <property type="match status" value="1"/>
</dbReference>
<keyword evidence="1" id="KW-0732">Signal</keyword>
<comment type="caution">
    <text evidence="3">The sequence shown here is derived from an EMBL/GenBank/DDBJ whole genome shotgun (WGS) entry which is preliminary data.</text>
</comment>
<dbReference type="EMBL" id="JADCKQ010000006">
    <property type="protein sequence ID" value="MBI1493880.1"/>
    <property type="molecule type" value="Genomic_DNA"/>
</dbReference>
<keyword evidence="4" id="KW-1185">Reference proteome</keyword>
<gene>
    <name evidence="3" type="ORF">H1D41_09560</name>
</gene>
<dbReference type="SUPFAM" id="SSF56935">
    <property type="entry name" value="Porins"/>
    <property type="match status" value="1"/>
</dbReference>
<name>A0A8J7LKE9_9RHOB</name>
<feature type="signal peptide" evidence="1">
    <location>
        <begin position="1"/>
        <end position="20"/>
    </location>
</feature>
<dbReference type="RefSeq" id="WP_228848689.1">
    <property type="nucleotide sequence ID" value="NZ_JADCKQ010000006.1"/>
</dbReference>
<evidence type="ECO:0000313" key="3">
    <source>
        <dbReference type="EMBL" id="MBI1493880.1"/>
    </source>
</evidence>
<organism evidence="3 4">
    <name type="scientific">Halocynthiibacter styelae</name>
    <dbReference type="NCBI Taxonomy" id="2761955"/>
    <lineage>
        <taxon>Bacteria</taxon>
        <taxon>Pseudomonadati</taxon>
        <taxon>Pseudomonadota</taxon>
        <taxon>Alphaproteobacteria</taxon>
        <taxon>Rhodobacterales</taxon>
        <taxon>Paracoccaceae</taxon>
        <taxon>Halocynthiibacter</taxon>
    </lineage>
</organism>
<dbReference type="Pfam" id="PF13609">
    <property type="entry name" value="Porin_4"/>
    <property type="match status" value="1"/>
</dbReference>
<sequence>MKSFALVSTFVICAATSATAFELKGVDLSLGAQNLDIPFGGPTLNGSLMGVGGRFGVTENLSFEARYQQVNFDSLVPDDFDMYQIDLSAAYAIGGGFSAGVFFDMGELSFGSDGIDYRLYGLEGMYENGPLSVSAYIGQGKADIAGAPFDPTSDIYGLSVGYEFANGIDIGAFYNRESIDDFGDDSDEKGIHAGYDLSNALNVPVYVTASYSSIDLDGDSVDRMTLGLTYTFGGKPANSRVGLTRHGVNPNLFSGLPLFGGPV</sequence>
<protein>
    <submittedName>
        <fullName evidence="3">Porin</fullName>
    </submittedName>
</protein>
<dbReference type="GO" id="GO:0016020">
    <property type="term" value="C:membrane"/>
    <property type="evidence" value="ECO:0007669"/>
    <property type="project" value="InterPro"/>
</dbReference>
<dbReference type="GO" id="GO:0015288">
    <property type="term" value="F:porin activity"/>
    <property type="evidence" value="ECO:0007669"/>
    <property type="project" value="InterPro"/>
</dbReference>
<dbReference type="AlphaFoldDB" id="A0A8J7LKE9"/>
<reference evidence="3" key="1">
    <citation type="submission" date="2020-10" db="EMBL/GenBank/DDBJ databases">
        <title>Paenihalocynthiibacter styelae gen. nov., sp. nov., isolated from stalked sea squirt Styela clava.</title>
        <authorList>
            <person name="Kim Y.-O."/>
            <person name="Yoon J.-H."/>
        </authorList>
    </citation>
    <scope>NUCLEOTIDE SEQUENCE</scope>
    <source>
        <strain evidence="3">MYP1-1</strain>
    </source>
</reference>
<evidence type="ECO:0000313" key="4">
    <source>
        <dbReference type="Proteomes" id="UP000640583"/>
    </source>
</evidence>